<evidence type="ECO:0000313" key="2">
    <source>
        <dbReference type="EMBL" id="MFC3848393.1"/>
    </source>
</evidence>
<dbReference type="RefSeq" id="WP_233709055.1">
    <property type="nucleotide sequence ID" value="NZ_FZMF01000044.1"/>
</dbReference>
<evidence type="ECO:0000259" key="1">
    <source>
        <dbReference type="Pfam" id="PF18798"/>
    </source>
</evidence>
<gene>
    <name evidence="2" type="ORF">ACFOPX_07710</name>
</gene>
<reference evidence="3" key="1">
    <citation type="journal article" date="2019" name="Int. J. Syst. Evol. Microbiol.">
        <title>The Global Catalogue of Microorganisms (GCM) 10K type strain sequencing project: providing services to taxonomists for standard genome sequencing and annotation.</title>
        <authorList>
            <consortium name="The Broad Institute Genomics Platform"/>
            <consortium name="The Broad Institute Genome Sequencing Center for Infectious Disease"/>
            <person name="Wu L."/>
            <person name="Ma J."/>
        </authorList>
    </citation>
    <scope>NUCLEOTIDE SEQUENCE [LARGE SCALE GENOMIC DNA]</scope>
    <source>
        <strain evidence="3">CCUG 53816</strain>
    </source>
</reference>
<keyword evidence="3" id="KW-1185">Reference proteome</keyword>
<dbReference type="InterPro" id="IPR040824">
    <property type="entry name" value="LPD3"/>
</dbReference>
<proteinExistence type="predicted"/>
<dbReference type="Pfam" id="PF18798">
    <property type="entry name" value="LPD3"/>
    <property type="match status" value="1"/>
</dbReference>
<dbReference type="Proteomes" id="UP001595783">
    <property type="component" value="Unassembled WGS sequence"/>
</dbReference>
<dbReference type="EMBL" id="JBHRZO010000050">
    <property type="protein sequence ID" value="MFC3848393.1"/>
    <property type="molecule type" value="Genomic_DNA"/>
</dbReference>
<sequence length="46" mass="5155">MGADIKALFENARLGETHQDYKGRSGVEAIHRYFTEISINNKKSAS</sequence>
<accession>A0ABV7ZIL0</accession>
<comment type="caution">
    <text evidence="2">The sequence shown here is derived from an EMBL/GenBank/DDBJ whole genome shotgun (WGS) entry which is preliminary data.</text>
</comment>
<name>A0ABV7ZIL0_9HELI</name>
<protein>
    <recommendedName>
        <fullName evidence="1">Large polyvalent protein-associated domain-containing protein</fullName>
    </recommendedName>
</protein>
<evidence type="ECO:0000313" key="3">
    <source>
        <dbReference type="Proteomes" id="UP001595783"/>
    </source>
</evidence>
<organism evidence="2 3">
    <name type="scientific">Helicobacter baculiformis</name>
    <dbReference type="NCBI Taxonomy" id="427351"/>
    <lineage>
        <taxon>Bacteria</taxon>
        <taxon>Pseudomonadati</taxon>
        <taxon>Campylobacterota</taxon>
        <taxon>Epsilonproteobacteria</taxon>
        <taxon>Campylobacterales</taxon>
        <taxon>Helicobacteraceae</taxon>
        <taxon>Helicobacter</taxon>
    </lineage>
</organism>
<feature type="domain" description="Large polyvalent protein-associated" evidence="1">
    <location>
        <begin position="3"/>
        <end position="43"/>
    </location>
</feature>